<dbReference type="AlphaFoldDB" id="M2CAS0"/>
<keyword evidence="3" id="KW-0238">DNA-binding</keyword>
<dbReference type="GO" id="GO:0003677">
    <property type="term" value="F:DNA binding"/>
    <property type="evidence" value="ECO:0007669"/>
    <property type="project" value="UniProtKB-KW"/>
</dbReference>
<evidence type="ECO:0000256" key="2">
    <source>
        <dbReference type="ARBA" id="ARBA00022747"/>
    </source>
</evidence>
<dbReference type="SUPFAM" id="SSF116734">
    <property type="entry name" value="DNA methylase specificity domain"/>
    <property type="match status" value="1"/>
</dbReference>
<evidence type="ECO:0000259" key="4">
    <source>
        <dbReference type="Pfam" id="PF01420"/>
    </source>
</evidence>
<organism evidence="5">
    <name type="scientific">Treponema denticola H1-T</name>
    <dbReference type="NCBI Taxonomy" id="999431"/>
    <lineage>
        <taxon>Bacteria</taxon>
        <taxon>Pseudomonadati</taxon>
        <taxon>Spirochaetota</taxon>
        <taxon>Spirochaetia</taxon>
        <taxon>Spirochaetales</taxon>
        <taxon>Treponemataceae</taxon>
        <taxon>Treponema</taxon>
    </lineage>
</organism>
<dbReference type="HOGENOM" id="CLU_021095_7_1_12"/>
<comment type="caution">
    <text evidence="5">The sequence shown here is derived from an EMBL/GenBank/DDBJ whole genome shotgun (WGS) entry which is preliminary data.</text>
</comment>
<feature type="domain" description="Type I restriction modification DNA specificity" evidence="4">
    <location>
        <begin position="2"/>
        <end position="154"/>
    </location>
</feature>
<dbReference type="InterPro" id="IPR052021">
    <property type="entry name" value="Type-I_RS_S_subunit"/>
</dbReference>
<evidence type="ECO:0000256" key="3">
    <source>
        <dbReference type="ARBA" id="ARBA00023125"/>
    </source>
</evidence>
<dbReference type="PANTHER" id="PTHR30408:SF12">
    <property type="entry name" value="TYPE I RESTRICTION ENZYME MJAVIII SPECIFICITY SUBUNIT"/>
    <property type="match status" value="1"/>
</dbReference>
<gene>
    <name evidence="5" type="ORF">HMPREF9725_00001</name>
</gene>
<comment type="similarity">
    <text evidence="1">Belongs to the type-I restriction system S methylase family.</text>
</comment>
<keyword evidence="2" id="KW-0680">Restriction system</keyword>
<dbReference type="PANTHER" id="PTHR30408">
    <property type="entry name" value="TYPE-1 RESTRICTION ENZYME ECOKI SPECIFICITY PROTEIN"/>
    <property type="match status" value="1"/>
</dbReference>
<dbReference type="InterPro" id="IPR000055">
    <property type="entry name" value="Restrct_endonuc_typeI_TRD"/>
</dbReference>
<feature type="non-terminal residue" evidence="5">
    <location>
        <position position="155"/>
    </location>
</feature>
<dbReference type="Proteomes" id="UP000011708">
    <property type="component" value="Chromosome"/>
</dbReference>
<dbReference type="Gene3D" id="3.90.220.20">
    <property type="entry name" value="DNA methylase specificity domains"/>
    <property type="match status" value="1"/>
</dbReference>
<dbReference type="CDD" id="cd17267">
    <property type="entry name" value="RMtype1_S_EcoAO83I-TRD1-CR1_like"/>
    <property type="match status" value="1"/>
</dbReference>
<evidence type="ECO:0000256" key="1">
    <source>
        <dbReference type="ARBA" id="ARBA00010923"/>
    </source>
</evidence>
<proteinExistence type="inferred from homology"/>
<dbReference type="EMBL" id="AGDW01000001">
    <property type="protein sequence ID" value="EMB34462.1"/>
    <property type="molecule type" value="Genomic_DNA"/>
</dbReference>
<name>M2CAS0_TREDN</name>
<evidence type="ECO:0000313" key="5">
    <source>
        <dbReference type="EMBL" id="EMB34462.1"/>
    </source>
</evidence>
<dbReference type="Pfam" id="PF01420">
    <property type="entry name" value="Methylase_S"/>
    <property type="match status" value="1"/>
</dbReference>
<reference evidence="5" key="1">
    <citation type="submission" date="2012-01" db="EMBL/GenBank/DDBJ databases">
        <title>The Genome Sequence of Treponema denticola H1-T.</title>
        <authorList>
            <consortium name="The Broad Institute Genome Sequencing Platform"/>
            <person name="Earl A."/>
            <person name="Ward D."/>
            <person name="Feldgarden M."/>
            <person name="Gevers D."/>
            <person name="Blanton J.M."/>
            <person name="Fenno C.J."/>
            <person name="Baranova O.V."/>
            <person name="Mathney J."/>
            <person name="Dewhirst F.E."/>
            <person name="Izard J."/>
            <person name="Young S.K."/>
            <person name="Zeng Q."/>
            <person name="Gargeya S."/>
            <person name="Fitzgerald M."/>
            <person name="Haas B."/>
            <person name="Abouelleil A."/>
            <person name="Alvarado L."/>
            <person name="Arachchi H.M."/>
            <person name="Berlin A."/>
            <person name="Chapman S.B."/>
            <person name="Gearin G."/>
            <person name="Goldberg J."/>
            <person name="Griggs A."/>
            <person name="Gujja S."/>
            <person name="Hansen M."/>
            <person name="Heiman D."/>
            <person name="Howarth C."/>
            <person name="Larimer J."/>
            <person name="Lui A."/>
            <person name="MacDonald P.J.P."/>
            <person name="McCowen C."/>
            <person name="Montmayeur A."/>
            <person name="Murphy C."/>
            <person name="Neiman D."/>
            <person name="Pearson M."/>
            <person name="Priest M."/>
            <person name="Roberts A."/>
            <person name="Saif S."/>
            <person name="Shea T."/>
            <person name="Sisk P."/>
            <person name="Stolte C."/>
            <person name="Sykes S."/>
            <person name="Wortman J."/>
            <person name="Nusbaum C."/>
            <person name="Birren B."/>
        </authorList>
    </citation>
    <scope>NUCLEOTIDE SEQUENCE [LARGE SCALE GENOMIC DNA]</scope>
    <source>
        <strain evidence="5">H1-T</strain>
    </source>
</reference>
<dbReference type="GO" id="GO:0009307">
    <property type="term" value="P:DNA restriction-modification system"/>
    <property type="evidence" value="ECO:0007669"/>
    <property type="project" value="UniProtKB-KW"/>
</dbReference>
<dbReference type="InterPro" id="IPR044946">
    <property type="entry name" value="Restrct_endonuc_typeI_TRD_sf"/>
</dbReference>
<accession>M2CAS0</accession>
<sequence>MTEWIECTLSDLVSFQRGYDLPKSHMQKGQYPVVGSNGIIGFHNEYTTDEPSITIGRSGNVGKPFIYYGKTWSHNTTLYVKDYKGNDPVFVFYFLKTMDLANYGGGSAVPTLNRNHIHTLSICVPKNIEQQKKIGVILATIDHKILINNAINDNL</sequence>
<protein>
    <recommendedName>
        <fullName evidence="4">Type I restriction modification DNA specificity domain-containing protein</fullName>
    </recommendedName>
</protein>